<feature type="region of interest" description="Disordered" evidence="1">
    <location>
        <begin position="117"/>
        <end position="151"/>
    </location>
</feature>
<feature type="compositionally biased region" description="Acidic residues" evidence="1">
    <location>
        <begin position="128"/>
        <end position="151"/>
    </location>
</feature>
<dbReference type="EMBL" id="JADGJD010000331">
    <property type="protein sequence ID" value="KAJ3052043.1"/>
    <property type="molecule type" value="Genomic_DNA"/>
</dbReference>
<proteinExistence type="predicted"/>
<evidence type="ECO:0000313" key="2">
    <source>
        <dbReference type="EMBL" id="KAJ3052043.1"/>
    </source>
</evidence>
<evidence type="ECO:0000313" key="3">
    <source>
        <dbReference type="Proteomes" id="UP001212841"/>
    </source>
</evidence>
<dbReference type="AlphaFoldDB" id="A0AAD5SDR7"/>
<protein>
    <submittedName>
        <fullName evidence="2">Uncharacterized protein</fullName>
    </submittedName>
</protein>
<evidence type="ECO:0000256" key="1">
    <source>
        <dbReference type="SAM" id="MobiDB-lite"/>
    </source>
</evidence>
<comment type="caution">
    <text evidence="2">The sequence shown here is derived from an EMBL/GenBank/DDBJ whole genome shotgun (WGS) entry which is preliminary data.</text>
</comment>
<name>A0AAD5SDR7_9FUNG</name>
<sequence length="625" mass="70050">MPKLPVSALITLCTATKELRQLIGNNSTVDKSVWRFHLITEFYWGSEDKQTLTESVLTLNRTWKNLYVSHFRLWGGKFRFFAGAIDVSYLQGYPENWMIQQEHRIWGWEVAPAEGGGDEIEQIGSLSDEPDSDPDSEDAYMSDENDVNEDEVDSLADYNDLASARWEEPSATKPDHTSEEENMADTTRIANIAKCLNYNGLIGDVRIRTAPPVFFNRTLPIFTAPVTDADERTEFRVFNGDRVHICPIPKETDSENERMASKVYLFSGDLLVLSIDEADPPTFYYNIPTNATPESSDDLFEPPFVTPSILEDLYNHSPFLKSFEDLDWESLSFDFDPLFASDDTCTFISIVCCLEVDASDTMSEDEYARDYRYVGVIVYKLDRSNGTVEVVVVHDLHRLVDSLTWHQMLVGEVIRGTSFRDLLEICPEMAGSKDLGNLEEVEVLDTAMKGRLLLLLVQGYASDENVHFRELSCRQVVLLAVSLGDGQPVWAAVFDTLAEGHQDLPSRIEVGKDGSLLCLGDGFDETAVLDFSGRVKGSVAMGSRRLCTRKDKGDACWACDRNEAGEVQVARDPFWIEEIDPREVGMEGQRRVFVYNTYCAAGNDVRVKVDEDAATSASPSAAGTQ</sequence>
<organism evidence="2 3">
    <name type="scientific">Rhizophlyctis rosea</name>
    <dbReference type="NCBI Taxonomy" id="64517"/>
    <lineage>
        <taxon>Eukaryota</taxon>
        <taxon>Fungi</taxon>
        <taxon>Fungi incertae sedis</taxon>
        <taxon>Chytridiomycota</taxon>
        <taxon>Chytridiomycota incertae sedis</taxon>
        <taxon>Chytridiomycetes</taxon>
        <taxon>Rhizophlyctidales</taxon>
        <taxon>Rhizophlyctidaceae</taxon>
        <taxon>Rhizophlyctis</taxon>
    </lineage>
</organism>
<dbReference type="Proteomes" id="UP001212841">
    <property type="component" value="Unassembled WGS sequence"/>
</dbReference>
<accession>A0AAD5SDR7</accession>
<feature type="region of interest" description="Disordered" evidence="1">
    <location>
        <begin position="164"/>
        <end position="183"/>
    </location>
</feature>
<feature type="compositionally biased region" description="Basic and acidic residues" evidence="1">
    <location>
        <begin position="165"/>
        <end position="179"/>
    </location>
</feature>
<reference evidence="2" key="1">
    <citation type="submission" date="2020-05" db="EMBL/GenBank/DDBJ databases">
        <title>Phylogenomic resolution of chytrid fungi.</title>
        <authorList>
            <person name="Stajich J.E."/>
            <person name="Amses K."/>
            <person name="Simmons R."/>
            <person name="Seto K."/>
            <person name="Myers J."/>
            <person name="Bonds A."/>
            <person name="Quandt C.A."/>
            <person name="Barry K."/>
            <person name="Liu P."/>
            <person name="Grigoriev I."/>
            <person name="Longcore J.E."/>
            <person name="James T.Y."/>
        </authorList>
    </citation>
    <scope>NUCLEOTIDE SEQUENCE</scope>
    <source>
        <strain evidence="2">JEL0318</strain>
    </source>
</reference>
<gene>
    <name evidence="2" type="ORF">HK097_006955</name>
</gene>
<keyword evidence="3" id="KW-1185">Reference proteome</keyword>